<keyword evidence="1" id="KW-0233">DNA recombination</keyword>
<dbReference type="RefSeq" id="WP_172692161.1">
    <property type="nucleotide sequence ID" value="NZ_MF788071.1"/>
</dbReference>
<accession>A0A2H4ZHN1</accession>
<reference evidence="2" key="1">
    <citation type="submission" date="2017-08" db="EMBL/GenBank/DDBJ databases">
        <title>Complete sequence of p23141-1.</title>
        <authorList>
            <person name="Feng J."/>
            <person name="Yin Z."/>
            <person name="Zeng L."/>
            <person name="Jiang X."/>
            <person name="Zhan Z."/>
            <person name="Luo W."/>
            <person name="Zhao Y."/>
            <person name="Zhou D."/>
        </authorList>
    </citation>
    <scope>NUCLEOTIDE SEQUENCE</scope>
    <source>
        <strain evidence="2">23141</strain>
        <plasmid evidence="2">p23141-3</plasmid>
    </source>
</reference>
<organism evidence="2">
    <name type="scientific">Raoultella ornithinolytica</name>
    <name type="common">Klebsiella ornithinolytica</name>
    <dbReference type="NCBI Taxonomy" id="54291"/>
    <lineage>
        <taxon>Bacteria</taxon>
        <taxon>Pseudomonadati</taxon>
        <taxon>Pseudomonadota</taxon>
        <taxon>Gammaproteobacteria</taxon>
        <taxon>Enterobacterales</taxon>
        <taxon>Enterobacteriaceae</taxon>
        <taxon>Klebsiella/Raoultella group</taxon>
        <taxon>Raoultella</taxon>
    </lineage>
</organism>
<dbReference type="AlphaFoldDB" id="A0A2H4ZHN1"/>
<sequence>MQARFKPGKNNPGITTPEWVELHRNESFPLNEIIVSFDVDNQPLSYFTSDIWDFRAYVHTRSGNSQGSAIWNWKRISEGFRNAVRHLMYIHLFEKRRTASEGIAGVSRRFGAWAELSQLCIQCGIPEMSALTLPHMQQKLMAEVSTRKMAVGRVVHLLASLSLAHRYGFINFPHTNIALLADKLADKGKISQQTLAIPQPVAVQIYSHAIHRIEKWHRARQELASLFSHYLTLREQSKPKALKNILISRRPFLMALAKEVNYIYAPTDTLTVLYNDILAACGTVIGAVSGMRYGEWFELDADSYQEQTHKGITHSLLTGKTSKLNQGTPIRHAWVTAPVAKTAIDLLAAITEPRRAQLKMQSTTLSEVGRYNAANKLIEHGQSLFLALGVRGKNIVVTKSSMKNALDRLVATAPTKDGSQGAYLRREHLAEFKTLNSQWNTISIPLDKLWPIATHQFRRTFAIFLLRNNFGSFLQVKQQFAHTNISMSAWYGNNAEVARTFDMEQDPEIQAELAEMNILLMTDIAERLYLTDEPVSGKAGTQIREQIAQGNIIFHSREEINTAIRKGELTIVDNGHSLCLNPRCERLDCTIDPLINPVLCSHDVIMTQHARLRADLRERLIRRHKQALNQNLNQPNLLAKTLVGIRACEKIMADHDIDFEPYIPANRINIQWSEK</sequence>
<name>A0A2H4ZHN1_RAOOR</name>
<dbReference type="InterPro" id="IPR011010">
    <property type="entry name" value="DNA_brk_join_enz"/>
</dbReference>
<dbReference type="Gene3D" id="1.10.443.10">
    <property type="entry name" value="Intergrase catalytic core"/>
    <property type="match status" value="1"/>
</dbReference>
<evidence type="ECO:0000256" key="1">
    <source>
        <dbReference type="ARBA" id="ARBA00023172"/>
    </source>
</evidence>
<dbReference type="SUPFAM" id="SSF56349">
    <property type="entry name" value="DNA breaking-rejoining enzymes"/>
    <property type="match status" value="1"/>
</dbReference>
<proteinExistence type="predicted"/>
<keyword evidence="2" id="KW-0614">Plasmid</keyword>
<geneLocation type="plasmid" evidence="2">
    <name>p23141-3</name>
</geneLocation>
<dbReference type="EMBL" id="MF788071">
    <property type="protein sequence ID" value="AUF80723.1"/>
    <property type="molecule type" value="Genomic_DNA"/>
</dbReference>
<dbReference type="GO" id="GO:0006310">
    <property type="term" value="P:DNA recombination"/>
    <property type="evidence" value="ECO:0007669"/>
    <property type="project" value="UniProtKB-KW"/>
</dbReference>
<dbReference type="GO" id="GO:0003677">
    <property type="term" value="F:DNA binding"/>
    <property type="evidence" value="ECO:0007669"/>
    <property type="project" value="InterPro"/>
</dbReference>
<evidence type="ECO:0000313" key="2">
    <source>
        <dbReference type="EMBL" id="AUF80723.1"/>
    </source>
</evidence>
<dbReference type="InterPro" id="IPR013762">
    <property type="entry name" value="Integrase-like_cat_sf"/>
</dbReference>
<protein>
    <submittedName>
        <fullName evidence="2">Phage Integrase</fullName>
    </submittedName>
</protein>
<dbReference type="GO" id="GO:0015074">
    <property type="term" value="P:DNA integration"/>
    <property type="evidence" value="ECO:0007669"/>
    <property type="project" value="InterPro"/>
</dbReference>